<dbReference type="Proteomes" id="UP000321570">
    <property type="component" value="Unassembled WGS sequence"/>
</dbReference>
<gene>
    <name evidence="2" type="ORF">WMSIL1_LOCUS9870</name>
</gene>
<proteinExistence type="predicted"/>
<name>A0A564YV60_HYMDI</name>
<dbReference type="AlphaFoldDB" id="A0A564YV60"/>
<sequence length="220" mass="25100">MQDRNSEVASDSSLICLTNPSLIVAEIQDLALALMKSYDSQYRRCLDLEKDNLRLGTEVEIAGGQTSINTKRELEYLRSLQKKIEDEQTAWNAQKQREEARLEREDQKLKKLAKTLEEKQEQYEKDSRTLQEQIDLHASRGIDMGRLRGSATNLHSSEVEKSPNASLTHNTSSRSEASIMCCGTMYKISSDPRICTDWLGRLQAKFWCNSAEATCLVTYR</sequence>
<reference evidence="2 3" key="1">
    <citation type="submission" date="2019-07" db="EMBL/GenBank/DDBJ databases">
        <authorList>
            <person name="Jastrzebski P J."/>
            <person name="Paukszto L."/>
            <person name="Jastrzebski P J."/>
        </authorList>
    </citation>
    <scope>NUCLEOTIDE SEQUENCE [LARGE SCALE GENOMIC DNA]</scope>
    <source>
        <strain evidence="2 3">WMS-il1</strain>
    </source>
</reference>
<feature type="non-terminal residue" evidence="2">
    <location>
        <position position="220"/>
    </location>
</feature>
<evidence type="ECO:0000256" key="1">
    <source>
        <dbReference type="SAM" id="Coils"/>
    </source>
</evidence>
<evidence type="ECO:0000313" key="3">
    <source>
        <dbReference type="Proteomes" id="UP000321570"/>
    </source>
</evidence>
<keyword evidence="1" id="KW-0175">Coiled coil</keyword>
<accession>A0A564YV60</accession>
<evidence type="ECO:0000313" key="2">
    <source>
        <dbReference type="EMBL" id="VUZ51142.1"/>
    </source>
</evidence>
<dbReference type="EMBL" id="CABIJS010000421">
    <property type="protein sequence ID" value="VUZ51142.1"/>
    <property type="molecule type" value="Genomic_DNA"/>
</dbReference>
<keyword evidence="3" id="KW-1185">Reference proteome</keyword>
<protein>
    <submittedName>
        <fullName evidence="2">Uncharacterized protein</fullName>
    </submittedName>
</protein>
<organism evidence="2 3">
    <name type="scientific">Hymenolepis diminuta</name>
    <name type="common">Rat tapeworm</name>
    <dbReference type="NCBI Taxonomy" id="6216"/>
    <lineage>
        <taxon>Eukaryota</taxon>
        <taxon>Metazoa</taxon>
        <taxon>Spiralia</taxon>
        <taxon>Lophotrochozoa</taxon>
        <taxon>Platyhelminthes</taxon>
        <taxon>Cestoda</taxon>
        <taxon>Eucestoda</taxon>
        <taxon>Cyclophyllidea</taxon>
        <taxon>Hymenolepididae</taxon>
        <taxon>Hymenolepis</taxon>
    </lineage>
</organism>
<feature type="coiled-coil region" evidence="1">
    <location>
        <begin position="90"/>
        <end position="136"/>
    </location>
</feature>